<dbReference type="Pfam" id="PF24800">
    <property type="entry name" value="DUF7702"/>
    <property type="match status" value="1"/>
</dbReference>
<dbReference type="AlphaFoldDB" id="A0AA39CLD9"/>
<feature type="transmembrane region" description="Helical" evidence="1">
    <location>
        <begin position="68"/>
        <end position="90"/>
    </location>
</feature>
<keyword evidence="1" id="KW-0812">Transmembrane</keyword>
<dbReference type="EMBL" id="JAPDRK010000004">
    <property type="protein sequence ID" value="KAJ9613459.1"/>
    <property type="molecule type" value="Genomic_DNA"/>
</dbReference>
<organism evidence="3 4">
    <name type="scientific">Cladophialophora chaetospira</name>
    <dbReference type="NCBI Taxonomy" id="386627"/>
    <lineage>
        <taxon>Eukaryota</taxon>
        <taxon>Fungi</taxon>
        <taxon>Dikarya</taxon>
        <taxon>Ascomycota</taxon>
        <taxon>Pezizomycotina</taxon>
        <taxon>Eurotiomycetes</taxon>
        <taxon>Chaetothyriomycetidae</taxon>
        <taxon>Chaetothyriales</taxon>
        <taxon>Herpotrichiellaceae</taxon>
        <taxon>Cladophialophora</taxon>
    </lineage>
</organism>
<keyword evidence="1" id="KW-1133">Transmembrane helix</keyword>
<dbReference type="PANTHER" id="PTHR42109">
    <property type="entry name" value="UNPLACED GENOMIC SCAFFOLD UM_SCAF_CONTIG_1.265, WHOLE GENOME SHOTGUN SEQUENCE"/>
    <property type="match status" value="1"/>
</dbReference>
<evidence type="ECO:0000259" key="2">
    <source>
        <dbReference type="Pfam" id="PF24800"/>
    </source>
</evidence>
<feature type="transmembrane region" description="Helical" evidence="1">
    <location>
        <begin position="111"/>
        <end position="133"/>
    </location>
</feature>
<feature type="transmembrane region" description="Helical" evidence="1">
    <location>
        <begin position="153"/>
        <end position="174"/>
    </location>
</feature>
<feature type="transmembrane region" description="Helical" evidence="1">
    <location>
        <begin position="12"/>
        <end position="30"/>
    </location>
</feature>
<feature type="domain" description="DUF7702" evidence="2">
    <location>
        <begin position="9"/>
        <end position="251"/>
    </location>
</feature>
<dbReference type="Proteomes" id="UP001172673">
    <property type="component" value="Unassembled WGS sequence"/>
</dbReference>
<evidence type="ECO:0000313" key="4">
    <source>
        <dbReference type="Proteomes" id="UP001172673"/>
    </source>
</evidence>
<keyword evidence="1" id="KW-0472">Membrane</keyword>
<feature type="transmembrane region" description="Helical" evidence="1">
    <location>
        <begin position="42"/>
        <end position="62"/>
    </location>
</feature>
<comment type="caution">
    <text evidence="3">The sequence shown here is derived from an EMBL/GenBank/DDBJ whole genome shotgun (WGS) entry which is preliminary data.</text>
</comment>
<dbReference type="PANTHER" id="PTHR42109:SF2">
    <property type="entry name" value="INTEGRAL MEMBRANE PROTEIN"/>
    <property type="match status" value="1"/>
</dbReference>
<proteinExistence type="predicted"/>
<accession>A0AA39CLD9</accession>
<reference evidence="3" key="1">
    <citation type="submission" date="2022-10" db="EMBL/GenBank/DDBJ databases">
        <title>Culturing micro-colonial fungi from biological soil crusts in the Mojave desert and describing Neophaeococcomyces mojavensis, and introducing the new genera and species Taxawa tesnikishii.</title>
        <authorList>
            <person name="Kurbessoian T."/>
            <person name="Stajich J.E."/>
        </authorList>
    </citation>
    <scope>NUCLEOTIDE SEQUENCE</scope>
    <source>
        <strain evidence="3">TK_41</strain>
    </source>
</reference>
<evidence type="ECO:0000256" key="1">
    <source>
        <dbReference type="SAM" id="Phobius"/>
    </source>
</evidence>
<dbReference type="InterPro" id="IPR056119">
    <property type="entry name" value="DUF7702"/>
</dbReference>
<gene>
    <name evidence="3" type="ORF">H2200_003401</name>
</gene>
<name>A0AA39CLD9_9EURO</name>
<evidence type="ECO:0000313" key="3">
    <source>
        <dbReference type="EMBL" id="KAJ9613459.1"/>
    </source>
</evidence>
<keyword evidence="4" id="KW-1185">Reference proteome</keyword>
<sequence length="271" mass="29191">MGSPILRPSDILSIIELIYFVPVLVAAVLVCRRHGFSKQLGWFSMVMLACFRIGATATWIAASYHGNVNGLVTASIVLSHFGLASILISLQGLLTRLNVFIPETRRVPPKVFKLVHLLTSAGIALAMAAAIQSSGDSTTTSSHSTTGRDLERVAIIIFVVIYAVLCALGAQSFVYRSRVVDPERPIFKAACIAIPMLAPRLLFALLAAYQVDTRIFNSLSQGDSAVVVSAIFVTLPEFIIAAVILRAGFKVPSLAMQRAQMKQSTTETVEA</sequence>
<feature type="transmembrane region" description="Helical" evidence="1">
    <location>
        <begin position="226"/>
        <end position="249"/>
    </location>
</feature>
<feature type="transmembrane region" description="Helical" evidence="1">
    <location>
        <begin position="186"/>
        <end position="206"/>
    </location>
</feature>
<protein>
    <recommendedName>
        <fullName evidence="2">DUF7702 domain-containing protein</fullName>
    </recommendedName>
</protein>